<gene>
    <name evidence="1" type="ORF">GCM10017790_69210</name>
</gene>
<organism evidence="1 2">
    <name type="scientific">Amycolatopsis oliviviridis</name>
    <dbReference type="NCBI Taxonomy" id="1471590"/>
    <lineage>
        <taxon>Bacteria</taxon>
        <taxon>Bacillati</taxon>
        <taxon>Actinomycetota</taxon>
        <taxon>Actinomycetes</taxon>
        <taxon>Pseudonocardiales</taxon>
        <taxon>Pseudonocardiaceae</taxon>
        <taxon>Amycolatopsis</taxon>
    </lineage>
</organism>
<accession>A0ABQ3M9I1</accession>
<sequence>MHRTPGAYAAWVHWLGAFGRGEDLPSGHLVSVGVDLGPQMLERLTRHIAEAFHARQRKWSDALIRDQQMLLADPARAVTAIAVILADARRRLRPLVALTGHPALPAELRESLATALKETVTSSQRSLEDSAREAPVELRNAIRQNSLIPALTRSAVAPSGGAPTRRRIILK</sequence>
<proteinExistence type="predicted"/>
<reference evidence="2" key="1">
    <citation type="journal article" date="2019" name="Int. J. Syst. Evol. Microbiol.">
        <title>The Global Catalogue of Microorganisms (GCM) 10K type strain sequencing project: providing services to taxonomists for standard genome sequencing and annotation.</title>
        <authorList>
            <consortium name="The Broad Institute Genomics Platform"/>
            <consortium name="The Broad Institute Genome Sequencing Center for Infectious Disease"/>
            <person name="Wu L."/>
            <person name="Ma J."/>
        </authorList>
    </citation>
    <scope>NUCLEOTIDE SEQUENCE [LARGE SCALE GENOMIC DNA]</scope>
    <source>
        <strain evidence="2">CGMCC 4.7683</strain>
    </source>
</reference>
<evidence type="ECO:0000313" key="2">
    <source>
        <dbReference type="Proteomes" id="UP000635387"/>
    </source>
</evidence>
<dbReference type="RefSeq" id="WP_191258621.1">
    <property type="nucleotide sequence ID" value="NZ_BNAY01000010.1"/>
</dbReference>
<keyword evidence="2" id="KW-1185">Reference proteome</keyword>
<dbReference type="EMBL" id="BNAY01000010">
    <property type="protein sequence ID" value="GHH32302.1"/>
    <property type="molecule type" value="Genomic_DNA"/>
</dbReference>
<dbReference type="Proteomes" id="UP000635387">
    <property type="component" value="Unassembled WGS sequence"/>
</dbReference>
<comment type="caution">
    <text evidence="1">The sequence shown here is derived from an EMBL/GenBank/DDBJ whole genome shotgun (WGS) entry which is preliminary data.</text>
</comment>
<name>A0ABQ3M9I1_9PSEU</name>
<evidence type="ECO:0000313" key="1">
    <source>
        <dbReference type="EMBL" id="GHH32302.1"/>
    </source>
</evidence>
<protein>
    <submittedName>
        <fullName evidence="1">Uncharacterized protein</fullName>
    </submittedName>
</protein>